<dbReference type="Proteomes" id="UP000317716">
    <property type="component" value="Unassembled WGS sequence"/>
</dbReference>
<dbReference type="PANTHER" id="PTHR33361">
    <property type="entry name" value="GLR0591 PROTEIN"/>
    <property type="match status" value="1"/>
</dbReference>
<accession>A0A538T122</accession>
<evidence type="ECO:0000256" key="1">
    <source>
        <dbReference type="SAM" id="MobiDB-lite"/>
    </source>
</evidence>
<proteinExistence type="predicted"/>
<organism evidence="2 3">
    <name type="scientific">Eiseniibacteriota bacterium</name>
    <dbReference type="NCBI Taxonomy" id="2212470"/>
    <lineage>
        <taxon>Bacteria</taxon>
        <taxon>Candidatus Eiseniibacteriota</taxon>
    </lineage>
</organism>
<gene>
    <name evidence="2" type="ORF">E6K72_03780</name>
</gene>
<evidence type="ECO:0000313" key="3">
    <source>
        <dbReference type="Proteomes" id="UP000317716"/>
    </source>
</evidence>
<protein>
    <submittedName>
        <fullName evidence="2">DUF885 domain-containing protein</fullName>
    </submittedName>
</protein>
<name>A0A538T122_UNCEI</name>
<feature type="non-terminal residue" evidence="2">
    <location>
        <position position="661"/>
    </location>
</feature>
<dbReference type="Pfam" id="PF05960">
    <property type="entry name" value="DUF885"/>
    <property type="match status" value="1"/>
</dbReference>
<feature type="region of interest" description="Disordered" evidence="1">
    <location>
        <begin position="145"/>
        <end position="186"/>
    </location>
</feature>
<sequence>MRLDQLHCCAAPKAWRETGRRGIAEARASSNAGRQAGGNAWRVRSARAGVGSAAQDWPSAAIRTPSAETSLARGRRLPGTIFVCPPSVRRIRRRDLAARESRGRPFTRRNAVYASISHCRARRWLFTLTLTATIAAVVAPGIAAPKSPASHAAAPAQPGAPASKAATSPAVSTAASAQPKQPEWVQRSNANSQILIEVFAKLAPEQAGRMGVPGLDAEILDLKPGYEQRGEEAGKAALAALQQRLQAEKDPRVREDLEILIDRSQLAREGHELEHKLALPYFDVAGTVFQGLRALLDDQVPAERRAVALVRLRKYAGAEPDYTPTAQLAEARIRERLPVKELVGPAREEIERDLAQSSTYVKGIAQLFEKYKIADYQKPLDDLQKQLAAYETFVRAEIVPRARTDFRQPPEMYAYALKQFGNDMPVPELTSRAAVAFEELQNQMQAMAPRLAREKGWNLTDYRDVLKELKKSQLAGDAILPFYEKRIQDVEEIIRRERIVTLPQRNMRVRLASEAEAAAIPAPNMQPPRLIGNTGEMGTFVLPLQLPAKPGEQKLAYDDFTFEAASWTLVAHEGRPGHDLQFASTVEKGVSLARALFAFNSVNVEGWGLYAESELLPYEPLEGQFIALQHRMMRAARAFLDPGLQAGTVTKDDAMRVLRDE</sequence>
<dbReference type="EMBL" id="VBOS01000127">
    <property type="protein sequence ID" value="TMQ57337.1"/>
    <property type="molecule type" value="Genomic_DNA"/>
</dbReference>
<reference evidence="2 3" key="1">
    <citation type="journal article" date="2019" name="Nat. Microbiol.">
        <title>Mediterranean grassland soil C-N compound turnover is dependent on rainfall and depth, and is mediated by genomically divergent microorganisms.</title>
        <authorList>
            <person name="Diamond S."/>
            <person name="Andeer P.F."/>
            <person name="Li Z."/>
            <person name="Crits-Christoph A."/>
            <person name="Burstein D."/>
            <person name="Anantharaman K."/>
            <person name="Lane K.R."/>
            <person name="Thomas B.C."/>
            <person name="Pan C."/>
            <person name="Northen T.R."/>
            <person name="Banfield J.F."/>
        </authorList>
    </citation>
    <scope>NUCLEOTIDE SEQUENCE [LARGE SCALE GENOMIC DNA]</scope>
    <source>
        <strain evidence="2">WS_2</strain>
    </source>
</reference>
<feature type="compositionally biased region" description="Low complexity" evidence="1">
    <location>
        <begin position="145"/>
        <end position="177"/>
    </location>
</feature>
<dbReference type="AlphaFoldDB" id="A0A538T122"/>
<comment type="caution">
    <text evidence="2">The sequence shown here is derived from an EMBL/GenBank/DDBJ whole genome shotgun (WGS) entry which is preliminary data.</text>
</comment>
<dbReference type="PANTHER" id="PTHR33361:SF2">
    <property type="entry name" value="DUF885 DOMAIN-CONTAINING PROTEIN"/>
    <property type="match status" value="1"/>
</dbReference>
<dbReference type="InterPro" id="IPR010281">
    <property type="entry name" value="DUF885"/>
</dbReference>
<evidence type="ECO:0000313" key="2">
    <source>
        <dbReference type="EMBL" id="TMQ57337.1"/>
    </source>
</evidence>